<feature type="domain" description="Response regulatory" evidence="6">
    <location>
        <begin position="9"/>
        <end position="123"/>
    </location>
</feature>
<reference evidence="7 8" key="1">
    <citation type="journal article" date="2019" name="Environ. Microbiol.">
        <title>Species interactions and distinct microbial communities in high Arctic permafrost affected cryosols are associated with the CH4 and CO2 gas fluxes.</title>
        <authorList>
            <person name="Altshuler I."/>
            <person name="Hamel J."/>
            <person name="Turney S."/>
            <person name="Magnuson E."/>
            <person name="Levesque R."/>
            <person name="Greer C."/>
            <person name="Whyte L.G."/>
        </authorList>
    </citation>
    <scope>NUCLEOTIDE SEQUENCE [LARGE SCALE GENOMIC DNA]</scope>
    <source>
        <strain evidence="7 8">E6.1</strain>
    </source>
</reference>
<organism evidence="7 8">
    <name type="scientific">Sphingomonas glacialis</name>
    <dbReference type="NCBI Taxonomy" id="658225"/>
    <lineage>
        <taxon>Bacteria</taxon>
        <taxon>Pseudomonadati</taxon>
        <taxon>Pseudomonadota</taxon>
        <taxon>Alphaproteobacteria</taxon>
        <taxon>Sphingomonadales</taxon>
        <taxon>Sphingomonadaceae</taxon>
        <taxon>Sphingomonas</taxon>
    </lineage>
</organism>
<dbReference type="GO" id="GO:0006355">
    <property type="term" value="P:regulation of DNA-templated transcription"/>
    <property type="evidence" value="ECO:0007669"/>
    <property type="project" value="InterPro"/>
</dbReference>
<dbReference type="PROSITE" id="PS50043">
    <property type="entry name" value="HTH_LUXR_2"/>
    <property type="match status" value="1"/>
</dbReference>
<name>A0A502FRK5_9SPHN</name>
<dbReference type="Gene3D" id="3.40.50.2300">
    <property type="match status" value="1"/>
</dbReference>
<sequence>MTTAVTTPIVHVIDDDDALRDGLCNLLQSADIAAAGFASPQEFLDAWVPEACGCLLLDIRFPGGNGLDLQAELEQIGILMPVVLMTGEPDVTSSIRGLKAGAVDFLVKPFEDEQLFESVRAALERDRARYEAETEMRDLNERYASLTSREREVMTLVCKGLMNKQVAGHLNLSEITVKVHRGTMMRKMGVRTLPDLVRSASALADASR</sequence>
<accession>A0A502FRK5</accession>
<dbReference type="SMART" id="SM00448">
    <property type="entry name" value="REC"/>
    <property type="match status" value="1"/>
</dbReference>
<keyword evidence="1" id="KW-0805">Transcription regulation</keyword>
<dbReference type="InterPro" id="IPR036388">
    <property type="entry name" value="WH-like_DNA-bd_sf"/>
</dbReference>
<dbReference type="SUPFAM" id="SSF52172">
    <property type="entry name" value="CheY-like"/>
    <property type="match status" value="1"/>
</dbReference>
<gene>
    <name evidence="7" type="ORF">EAH76_15075</name>
</gene>
<dbReference type="PANTHER" id="PTHR44688:SF16">
    <property type="entry name" value="DNA-BINDING TRANSCRIPTIONAL ACTIVATOR DEVR_DOSR"/>
    <property type="match status" value="1"/>
</dbReference>
<evidence type="ECO:0000256" key="4">
    <source>
        <dbReference type="PROSITE-ProRule" id="PRU00169"/>
    </source>
</evidence>
<comment type="caution">
    <text evidence="7">The sequence shown here is derived from an EMBL/GenBank/DDBJ whole genome shotgun (WGS) entry which is preliminary data.</text>
</comment>
<dbReference type="GO" id="GO:0000160">
    <property type="term" value="P:phosphorelay signal transduction system"/>
    <property type="evidence" value="ECO:0007669"/>
    <property type="project" value="InterPro"/>
</dbReference>
<dbReference type="Pfam" id="PF00072">
    <property type="entry name" value="Response_reg"/>
    <property type="match status" value="1"/>
</dbReference>
<dbReference type="RefSeq" id="WP_140851112.1">
    <property type="nucleotide sequence ID" value="NZ_RCZC01000004.1"/>
</dbReference>
<feature type="domain" description="HTH luxR-type" evidence="5">
    <location>
        <begin position="139"/>
        <end position="204"/>
    </location>
</feature>
<dbReference type="PRINTS" id="PR00038">
    <property type="entry name" value="HTHLUXR"/>
</dbReference>
<dbReference type="InterPro" id="IPR000792">
    <property type="entry name" value="Tscrpt_reg_LuxR_C"/>
</dbReference>
<evidence type="ECO:0000256" key="2">
    <source>
        <dbReference type="ARBA" id="ARBA00023125"/>
    </source>
</evidence>
<dbReference type="PROSITE" id="PS50110">
    <property type="entry name" value="RESPONSE_REGULATORY"/>
    <property type="match status" value="1"/>
</dbReference>
<dbReference type="OrthoDB" id="9782655at2"/>
<keyword evidence="4" id="KW-0597">Phosphoprotein</keyword>
<evidence type="ECO:0000259" key="5">
    <source>
        <dbReference type="PROSITE" id="PS50043"/>
    </source>
</evidence>
<proteinExistence type="predicted"/>
<dbReference type="EMBL" id="RCZC01000004">
    <property type="protein sequence ID" value="TPG52041.1"/>
    <property type="molecule type" value="Genomic_DNA"/>
</dbReference>
<dbReference type="Pfam" id="PF00196">
    <property type="entry name" value="GerE"/>
    <property type="match status" value="1"/>
</dbReference>
<evidence type="ECO:0000256" key="1">
    <source>
        <dbReference type="ARBA" id="ARBA00023015"/>
    </source>
</evidence>
<evidence type="ECO:0000256" key="3">
    <source>
        <dbReference type="ARBA" id="ARBA00023163"/>
    </source>
</evidence>
<feature type="modified residue" description="4-aspartylphosphate" evidence="4">
    <location>
        <position position="58"/>
    </location>
</feature>
<dbReference type="Proteomes" id="UP000319931">
    <property type="component" value="Unassembled WGS sequence"/>
</dbReference>
<dbReference type="CDD" id="cd06170">
    <property type="entry name" value="LuxR_C_like"/>
    <property type="match status" value="1"/>
</dbReference>
<dbReference type="InterPro" id="IPR001789">
    <property type="entry name" value="Sig_transdc_resp-reg_receiver"/>
</dbReference>
<dbReference type="AlphaFoldDB" id="A0A502FRK5"/>
<evidence type="ECO:0000259" key="6">
    <source>
        <dbReference type="PROSITE" id="PS50110"/>
    </source>
</evidence>
<keyword evidence="2 7" id="KW-0238">DNA-binding</keyword>
<evidence type="ECO:0000313" key="7">
    <source>
        <dbReference type="EMBL" id="TPG52041.1"/>
    </source>
</evidence>
<keyword evidence="3" id="KW-0804">Transcription</keyword>
<protein>
    <submittedName>
        <fullName evidence="7">DNA-binding response regulator</fullName>
    </submittedName>
</protein>
<dbReference type="PANTHER" id="PTHR44688">
    <property type="entry name" value="DNA-BINDING TRANSCRIPTIONAL ACTIVATOR DEVR_DOSR"/>
    <property type="match status" value="1"/>
</dbReference>
<dbReference type="GO" id="GO:0003677">
    <property type="term" value="F:DNA binding"/>
    <property type="evidence" value="ECO:0007669"/>
    <property type="project" value="UniProtKB-KW"/>
</dbReference>
<dbReference type="Gene3D" id="1.10.10.10">
    <property type="entry name" value="Winged helix-like DNA-binding domain superfamily/Winged helix DNA-binding domain"/>
    <property type="match status" value="1"/>
</dbReference>
<evidence type="ECO:0000313" key="8">
    <source>
        <dbReference type="Proteomes" id="UP000319931"/>
    </source>
</evidence>
<keyword evidence="8" id="KW-1185">Reference proteome</keyword>
<dbReference type="SMART" id="SM00421">
    <property type="entry name" value="HTH_LUXR"/>
    <property type="match status" value="1"/>
</dbReference>
<dbReference type="InterPro" id="IPR011006">
    <property type="entry name" value="CheY-like_superfamily"/>
</dbReference>